<dbReference type="SFLD" id="SFLDG01383">
    <property type="entry name" value="cyclic_pyranopterin_phosphate"/>
    <property type="match status" value="1"/>
</dbReference>
<comment type="subunit">
    <text evidence="12">Monomer and homodimer.</text>
</comment>
<evidence type="ECO:0000256" key="4">
    <source>
        <dbReference type="ARBA" id="ARBA00022723"/>
    </source>
</evidence>
<evidence type="ECO:0000256" key="8">
    <source>
        <dbReference type="ARBA" id="ARBA00023134"/>
    </source>
</evidence>
<feature type="binding site" evidence="12">
    <location>
        <position position="79"/>
    </location>
    <ligand>
        <name>GTP</name>
        <dbReference type="ChEBI" id="CHEBI:37565"/>
    </ligand>
</feature>
<evidence type="ECO:0000256" key="11">
    <source>
        <dbReference type="ARBA" id="ARBA00048697"/>
    </source>
</evidence>
<feature type="binding site" evidence="12">
    <location>
        <position position="273"/>
    </location>
    <ligand>
        <name>[4Fe-4S] cluster</name>
        <dbReference type="ChEBI" id="CHEBI:49883"/>
        <label>2</label>
        <note>4Fe-4S-substrate</note>
    </ligand>
</feature>
<dbReference type="EMBL" id="BJZP01000020">
    <property type="protein sequence ID" value="GEO86535.1"/>
    <property type="molecule type" value="Genomic_DNA"/>
</dbReference>
<keyword evidence="6 12" id="KW-0408">Iron</keyword>
<dbReference type="InterPro" id="IPR000385">
    <property type="entry name" value="MoaA_NifB_PqqE_Fe-S-bd_CS"/>
</dbReference>
<feature type="binding site" evidence="12">
    <location>
        <position position="137"/>
    </location>
    <ligand>
        <name>S-adenosyl-L-methionine</name>
        <dbReference type="ChEBI" id="CHEBI:59789"/>
    </ligand>
</feature>
<comment type="caution">
    <text evidence="14">The sequence shown here is derived from an EMBL/GenBank/DDBJ whole genome shotgun (WGS) entry which is preliminary data.</text>
</comment>
<keyword evidence="15" id="KW-1185">Reference proteome</keyword>
<sequence>MRHERHIATGTETTLPPLVDQFGRQVTYLRLSVTDRCDLRCTYCMAEHMTFLPRQDVLSLEELYRLARVFIRGGVRKIRLTGGEPLVRKNILQLFSLLAPHLDGGELDEVTLTTNGTLLSRYSEALFATGVRRVNVSLDSLDAGRYARITRWGRLDSVLKGIDAALSAGLKVKLNAVAMRGDFESEVDDLIGFAHGRGMDLTLIEEMPLGQTGHDRSQSFLPLDHLRRSLAGRWTLVPIDDRTGGPARYVRVAETGGRLGFITPLSCDFCANCNRVRVSCTGGLFTCMGSEGTVGLRQALRGEDPEANVGSLIRDALGRKPKGHSFEISRQAVSGIARHMSVLGG</sequence>
<reference evidence="14 15" key="1">
    <citation type="submission" date="2019-07" db="EMBL/GenBank/DDBJ databases">
        <title>Whole genome shotgun sequence of Rhizobium naphthalenivorans NBRC 107585.</title>
        <authorList>
            <person name="Hosoyama A."/>
            <person name="Uohara A."/>
            <person name="Ohji S."/>
            <person name="Ichikawa N."/>
        </authorList>
    </citation>
    <scope>NUCLEOTIDE SEQUENCE [LARGE SCALE GENOMIC DNA]</scope>
    <source>
        <strain evidence="14 15">NBRC 107585</strain>
    </source>
</reference>
<dbReference type="UniPathway" id="UPA00344"/>
<gene>
    <name evidence="14" type="primary">moaA_2</name>
    <name evidence="12" type="synonym">moaA</name>
    <name evidence="14" type="ORF">RNA01_34670</name>
</gene>
<organism evidence="14 15">
    <name type="scientific">Ciceribacter naphthalenivorans</name>
    <dbReference type="NCBI Taxonomy" id="1118451"/>
    <lineage>
        <taxon>Bacteria</taxon>
        <taxon>Pseudomonadati</taxon>
        <taxon>Pseudomonadota</taxon>
        <taxon>Alphaproteobacteria</taxon>
        <taxon>Hyphomicrobiales</taxon>
        <taxon>Rhizobiaceae</taxon>
        <taxon>Ciceribacter</taxon>
    </lineage>
</organism>
<dbReference type="Pfam" id="PF06463">
    <property type="entry name" value="Mob_synth_C"/>
    <property type="match status" value="1"/>
</dbReference>
<dbReference type="RefSeq" id="WP_147181464.1">
    <property type="nucleotide sequence ID" value="NZ_BJZP01000020.1"/>
</dbReference>
<dbReference type="PROSITE" id="PS01305">
    <property type="entry name" value="MOAA_NIFB_PQQE"/>
    <property type="match status" value="1"/>
</dbReference>
<comment type="pathway">
    <text evidence="12">Cofactor biosynthesis; molybdopterin biosynthesis.</text>
</comment>
<name>A0A512HM59_9HYPH</name>
<keyword evidence="5 12" id="KW-0547">Nucleotide-binding</keyword>
<dbReference type="Gene3D" id="3.20.20.70">
    <property type="entry name" value="Aldolase class I"/>
    <property type="match status" value="1"/>
</dbReference>
<feature type="binding site" evidence="12">
    <location>
        <position position="43"/>
    </location>
    <ligand>
        <name>S-adenosyl-L-methionine</name>
        <dbReference type="ChEBI" id="CHEBI:59789"/>
    </ligand>
</feature>
<dbReference type="GO" id="GO:0051539">
    <property type="term" value="F:4 iron, 4 sulfur cluster binding"/>
    <property type="evidence" value="ECO:0007669"/>
    <property type="project" value="UniProtKB-UniRule"/>
</dbReference>
<dbReference type="Proteomes" id="UP000321717">
    <property type="component" value="Unassembled WGS sequence"/>
</dbReference>
<protein>
    <recommendedName>
        <fullName evidence="1 12">GTP 3',8-cyclase</fullName>
        <ecNumber evidence="1 12">4.1.99.22</ecNumber>
    </recommendedName>
    <alternativeName>
        <fullName evidence="12">Molybdenum cofactor biosynthesis protein A</fullName>
    </alternativeName>
</protein>
<keyword evidence="2 12" id="KW-0004">4Fe-4S</keyword>
<dbReference type="SMART" id="SM00729">
    <property type="entry name" value="Elp3"/>
    <property type="match status" value="1"/>
</dbReference>
<accession>A0A512HM59</accession>
<evidence type="ECO:0000256" key="7">
    <source>
        <dbReference type="ARBA" id="ARBA00023014"/>
    </source>
</evidence>
<evidence type="ECO:0000256" key="10">
    <source>
        <dbReference type="ARBA" id="ARBA00023239"/>
    </source>
</evidence>
<feature type="binding site" evidence="12">
    <location>
        <position position="173"/>
    </location>
    <ligand>
        <name>GTP</name>
        <dbReference type="ChEBI" id="CHEBI:37565"/>
    </ligand>
</feature>
<feature type="binding site" evidence="12">
    <location>
        <begin position="275"/>
        <end position="277"/>
    </location>
    <ligand>
        <name>GTP</name>
        <dbReference type="ChEBI" id="CHEBI:37565"/>
    </ligand>
</feature>
<feature type="binding site" evidence="12">
    <location>
        <position position="83"/>
    </location>
    <ligand>
        <name>S-adenosyl-L-methionine</name>
        <dbReference type="ChEBI" id="CHEBI:59789"/>
    </ligand>
</feature>
<keyword evidence="7 12" id="KW-0411">Iron-sulfur</keyword>
<dbReference type="SFLD" id="SFLDG01067">
    <property type="entry name" value="SPASM/twitch_domain_containing"/>
    <property type="match status" value="1"/>
</dbReference>
<dbReference type="HAMAP" id="MF_01225_B">
    <property type="entry name" value="MoaA_B"/>
    <property type="match status" value="1"/>
</dbReference>
<dbReference type="SFLD" id="SFLDG01386">
    <property type="entry name" value="main_SPASM_domain-containing"/>
    <property type="match status" value="1"/>
</dbReference>
<dbReference type="GO" id="GO:0005525">
    <property type="term" value="F:GTP binding"/>
    <property type="evidence" value="ECO:0007669"/>
    <property type="project" value="UniProtKB-UniRule"/>
</dbReference>
<evidence type="ECO:0000256" key="12">
    <source>
        <dbReference type="HAMAP-Rule" id="MF_01225"/>
    </source>
</evidence>
<feature type="binding site" evidence="12">
    <location>
        <position position="44"/>
    </location>
    <ligand>
        <name>[4Fe-4S] cluster</name>
        <dbReference type="ChEBI" id="CHEBI:49883"/>
        <label>1</label>
        <note>4Fe-4S-S-AdoMet</note>
    </ligand>
</feature>
<keyword evidence="9 12" id="KW-0501">Molybdenum cofactor biosynthesis</keyword>
<keyword evidence="8 12" id="KW-0342">GTP-binding</keyword>
<feature type="binding site" evidence="12">
    <location>
        <position position="207"/>
    </location>
    <ligand>
        <name>S-adenosyl-L-methionine</name>
        <dbReference type="ChEBI" id="CHEBI:59789"/>
    </ligand>
</feature>
<evidence type="ECO:0000256" key="2">
    <source>
        <dbReference type="ARBA" id="ARBA00022485"/>
    </source>
</evidence>
<dbReference type="InterPro" id="IPR006638">
    <property type="entry name" value="Elp3/MiaA/NifB-like_rSAM"/>
</dbReference>
<keyword evidence="10 12" id="KW-0456">Lyase</keyword>
<keyword evidence="3 12" id="KW-0949">S-adenosyl-L-methionine</keyword>
<feature type="binding site" evidence="12">
    <location>
        <position position="41"/>
    </location>
    <ligand>
        <name>[4Fe-4S] cluster</name>
        <dbReference type="ChEBI" id="CHEBI:49883"/>
        <label>1</label>
        <note>4Fe-4S-S-AdoMet</note>
    </ligand>
</feature>
<dbReference type="PROSITE" id="PS51918">
    <property type="entry name" value="RADICAL_SAM"/>
    <property type="match status" value="1"/>
</dbReference>
<dbReference type="InterPro" id="IPR007197">
    <property type="entry name" value="rSAM"/>
</dbReference>
<evidence type="ECO:0000256" key="6">
    <source>
        <dbReference type="ARBA" id="ARBA00023004"/>
    </source>
</evidence>
<dbReference type="CDD" id="cd01335">
    <property type="entry name" value="Radical_SAM"/>
    <property type="match status" value="1"/>
</dbReference>
<dbReference type="GO" id="GO:0046872">
    <property type="term" value="F:metal ion binding"/>
    <property type="evidence" value="ECO:0007669"/>
    <property type="project" value="UniProtKB-KW"/>
</dbReference>
<evidence type="ECO:0000256" key="9">
    <source>
        <dbReference type="ARBA" id="ARBA00023150"/>
    </source>
</evidence>
<dbReference type="GO" id="GO:0061798">
    <property type="term" value="F:GTP 3',8'-cyclase activity"/>
    <property type="evidence" value="ECO:0007669"/>
    <property type="project" value="UniProtKB-UniRule"/>
</dbReference>
<dbReference type="GO" id="GO:1904047">
    <property type="term" value="F:S-adenosyl-L-methionine binding"/>
    <property type="evidence" value="ECO:0007669"/>
    <property type="project" value="UniProtKB-UniRule"/>
</dbReference>
<comment type="similarity">
    <text evidence="12">Belongs to the radical SAM superfamily. MoaA family.</text>
</comment>
<keyword evidence="4 12" id="KW-0479">Metal-binding</keyword>
<evidence type="ECO:0000256" key="1">
    <source>
        <dbReference type="ARBA" id="ARBA00012167"/>
    </source>
</evidence>
<evidence type="ECO:0000256" key="3">
    <source>
        <dbReference type="ARBA" id="ARBA00022691"/>
    </source>
</evidence>
<dbReference type="Pfam" id="PF04055">
    <property type="entry name" value="Radical_SAM"/>
    <property type="match status" value="1"/>
</dbReference>
<dbReference type="EC" id="4.1.99.22" evidence="1 12"/>
<dbReference type="GO" id="GO:0006777">
    <property type="term" value="P:Mo-molybdopterin cofactor biosynthetic process"/>
    <property type="evidence" value="ECO:0007669"/>
    <property type="project" value="UniProtKB-UniRule"/>
</dbReference>
<dbReference type="InterPro" id="IPR010505">
    <property type="entry name" value="MoaA_twitch"/>
</dbReference>
<dbReference type="NCBIfam" id="TIGR02666">
    <property type="entry name" value="moaA"/>
    <property type="match status" value="1"/>
</dbReference>
<dbReference type="InterPro" id="IPR040064">
    <property type="entry name" value="MoaA-like"/>
</dbReference>
<feature type="binding site" evidence="12">
    <location>
        <position position="287"/>
    </location>
    <ligand>
        <name>[4Fe-4S] cluster</name>
        <dbReference type="ChEBI" id="CHEBI:49883"/>
        <label>2</label>
        <note>4Fe-4S-substrate</note>
    </ligand>
</feature>
<feature type="binding site" evidence="12">
    <location>
        <position position="113"/>
    </location>
    <ligand>
        <name>GTP</name>
        <dbReference type="ChEBI" id="CHEBI:37565"/>
    </ligand>
</feature>
<evidence type="ECO:0000313" key="15">
    <source>
        <dbReference type="Proteomes" id="UP000321717"/>
    </source>
</evidence>
<dbReference type="AlphaFoldDB" id="A0A512HM59"/>
<feature type="binding site" evidence="12">
    <location>
        <position position="30"/>
    </location>
    <ligand>
        <name>GTP</name>
        <dbReference type="ChEBI" id="CHEBI:37565"/>
    </ligand>
</feature>
<dbReference type="PANTHER" id="PTHR22960">
    <property type="entry name" value="MOLYBDOPTERIN COFACTOR SYNTHESIS PROTEIN A"/>
    <property type="match status" value="1"/>
</dbReference>
<dbReference type="InterPro" id="IPR013785">
    <property type="entry name" value="Aldolase_TIM"/>
</dbReference>
<dbReference type="InterPro" id="IPR058240">
    <property type="entry name" value="rSAM_sf"/>
</dbReference>
<feature type="binding site" evidence="12">
    <location>
        <position position="37"/>
    </location>
    <ligand>
        <name>[4Fe-4S] cluster</name>
        <dbReference type="ChEBI" id="CHEBI:49883"/>
        <label>1</label>
        <note>4Fe-4S-S-AdoMet</note>
    </ligand>
</feature>
<dbReference type="OrthoDB" id="9763993at2"/>
<dbReference type="SFLD" id="SFLDS00029">
    <property type="entry name" value="Radical_SAM"/>
    <property type="match status" value="1"/>
</dbReference>
<evidence type="ECO:0000259" key="13">
    <source>
        <dbReference type="PROSITE" id="PS51918"/>
    </source>
</evidence>
<dbReference type="PANTHER" id="PTHR22960:SF0">
    <property type="entry name" value="MOLYBDENUM COFACTOR BIOSYNTHESIS PROTEIN 1"/>
    <property type="match status" value="1"/>
</dbReference>
<dbReference type="GO" id="GO:0061799">
    <property type="term" value="F:cyclic pyranopterin monophosphate synthase activity"/>
    <property type="evidence" value="ECO:0007669"/>
    <property type="project" value="TreeGrafter"/>
</dbReference>
<dbReference type="InterPro" id="IPR050105">
    <property type="entry name" value="MoCo_biosynth_MoaA/MoaC"/>
</dbReference>
<comment type="function">
    <text evidence="12">Catalyzes the cyclization of GTP to (8S)-3',8-cyclo-7,8-dihydroguanosine 5'-triphosphate.</text>
</comment>
<feature type="domain" description="Radical SAM core" evidence="13">
    <location>
        <begin position="21"/>
        <end position="240"/>
    </location>
</feature>
<feature type="binding site" evidence="12">
    <location>
        <position position="270"/>
    </location>
    <ligand>
        <name>[4Fe-4S] cluster</name>
        <dbReference type="ChEBI" id="CHEBI:49883"/>
        <label>2</label>
        <note>4Fe-4S-substrate</note>
    </ligand>
</feature>
<evidence type="ECO:0000313" key="14">
    <source>
        <dbReference type="EMBL" id="GEO86535.1"/>
    </source>
</evidence>
<comment type="catalytic activity">
    <reaction evidence="11 12">
        <text>GTP + AH2 + S-adenosyl-L-methionine = (8S)-3',8-cyclo-7,8-dihydroguanosine 5'-triphosphate + 5'-deoxyadenosine + L-methionine + A + H(+)</text>
        <dbReference type="Rhea" id="RHEA:49576"/>
        <dbReference type="ChEBI" id="CHEBI:13193"/>
        <dbReference type="ChEBI" id="CHEBI:15378"/>
        <dbReference type="ChEBI" id="CHEBI:17319"/>
        <dbReference type="ChEBI" id="CHEBI:17499"/>
        <dbReference type="ChEBI" id="CHEBI:37565"/>
        <dbReference type="ChEBI" id="CHEBI:57844"/>
        <dbReference type="ChEBI" id="CHEBI:59789"/>
        <dbReference type="ChEBI" id="CHEBI:131766"/>
        <dbReference type="EC" id="4.1.99.22"/>
    </reaction>
</comment>
<dbReference type="InterPro" id="IPR013483">
    <property type="entry name" value="MoaA"/>
</dbReference>
<comment type="cofactor">
    <cofactor evidence="12">
        <name>[4Fe-4S] cluster</name>
        <dbReference type="ChEBI" id="CHEBI:49883"/>
    </cofactor>
    <text evidence="12">Binds 2 [4Fe-4S] clusters. Binds 1 [4Fe-4S] cluster coordinated with 3 cysteines and an exchangeable S-adenosyl-L-methionine and 1 [4Fe-4S] cluster coordinated with 3 cysteines and the GTP-derived substrate.</text>
</comment>
<dbReference type="SUPFAM" id="SSF102114">
    <property type="entry name" value="Radical SAM enzymes"/>
    <property type="match status" value="1"/>
</dbReference>
<dbReference type="CDD" id="cd21117">
    <property type="entry name" value="Twitch_MoaA"/>
    <property type="match status" value="1"/>
</dbReference>
<proteinExistence type="inferred from homology"/>
<evidence type="ECO:0000256" key="5">
    <source>
        <dbReference type="ARBA" id="ARBA00022741"/>
    </source>
</evidence>